<accession>A0ABR1AZ66</accession>
<protein>
    <recommendedName>
        <fullName evidence="3">C2H2-type domain-containing protein</fullName>
    </recommendedName>
</protein>
<evidence type="ECO:0000313" key="2">
    <source>
        <dbReference type="Proteomes" id="UP001359485"/>
    </source>
</evidence>
<gene>
    <name evidence="1" type="ORF">RUM44_003043</name>
</gene>
<reference evidence="1 2" key="1">
    <citation type="submission" date="2023-09" db="EMBL/GenBank/DDBJ databases">
        <title>Genomes of two closely related lineages of the louse Polyplax serrata with different host specificities.</title>
        <authorList>
            <person name="Martinu J."/>
            <person name="Tarabai H."/>
            <person name="Stefka J."/>
            <person name="Hypsa V."/>
        </authorList>
    </citation>
    <scope>NUCLEOTIDE SEQUENCE [LARGE SCALE GENOMIC DNA]</scope>
    <source>
        <strain evidence="1">98ZLc_SE</strain>
    </source>
</reference>
<evidence type="ECO:0008006" key="3">
    <source>
        <dbReference type="Google" id="ProtNLM"/>
    </source>
</evidence>
<comment type="caution">
    <text evidence="1">The sequence shown here is derived from an EMBL/GenBank/DDBJ whole genome shotgun (WGS) entry which is preliminary data.</text>
</comment>
<dbReference type="Proteomes" id="UP001359485">
    <property type="component" value="Unassembled WGS sequence"/>
</dbReference>
<evidence type="ECO:0000313" key="1">
    <source>
        <dbReference type="EMBL" id="KAK6630873.1"/>
    </source>
</evidence>
<organism evidence="1 2">
    <name type="scientific">Polyplax serrata</name>
    <name type="common">Common mouse louse</name>
    <dbReference type="NCBI Taxonomy" id="468196"/>
    <lineage>
        <taxon>Eukaryota</taxon>
        <taxon>Metazoa</taxon>
        <taxon>Ecdysozoa</taxon>
        <taxon>Arthropoda</taxon>
        <taxon>Hexapoda</taxon>
        <taxon>Insecta</taxon>
        <taxon>Pterygota</taxon>
        <taxon>Neoptera</taxon>
        <taxon>Paraneoptera</taxon>
        <taxon>Psocodea</taxon>
        <taxon>Troctomorpha</taxon>
        <taxon>Phthiraptera</taxon>
        <taxon>Anoplura</taxon>
        <taxon>Polyplacidae</taxon>
        <taxon>Polyplax</taxon>
    </lineage>
</organism>
<name>A0ABR1AZ66_POLSC</name>
<dbReference type="EMBL" id="JAWJWF010000007">
    <property type="protein sequence ID" value="KAK6630873.1"/>
    <property type="molecule type" value="Genomic_DNA"/>
</dbReference>
<proteinExistence type="predicted"/>
<sequence>MVRHLKIHAKSTETEGVVVVPSTAPTNPVPCLDTKERMFDKMTNLAASSQLAQAKEKTAIEALAPEDEAKMPQFIAEQLRYKCSLVDCNYITVDDCMLRHHIKALHDETSYYRYNYQNGCMDGFAIPVIVMFSEPGFNEIIYFQLSALPRHGSIRLSTSSFRKNWLPSEAPRCKAIQMSLLFIFSLSESGRGEAHAGETSGEEILRSHGPRAQRRVFCCGGTGTPTRMFIKNMEMWYLQ</sequence>
<keyword evidence="2" id="KW-1185">Reference proteome</keyword>